<sequence>METNNRWYVRRKDGKKDGSFSDAELAALISKGIVEPEDEIWTVKMADWMVLKDSIYSFYLPHEETPFILEDTEEELKVEAETLRDSER</sequence>
<dbReference type="EMBL" id="QRUP01000016">
    <property type="protein sequence ID" value="RGR72117.1"/>
    <property type="molecule type" value="Genomic_DNA"/>
</dbReference>
<dbReference type="AlphaFoldDB" id="A0A412FVA0"/>
<evidence type="ECO:0000259" key="1">
    <source>
        <dbReference type="Pfam" id="PF14237"/>
    </source>
</evidence>
<gene>
    <name evidence="2" type="ORF">DWY25_12475</name>
</gene>
<evidence type="ECO:0000313" key="2">
    <source>
        <dbReference type="EMBL" id="RGR72117.1"/>
    </source>
</evidence>
<accession>A0A412FVA0</accession>
<feature type="domain" description="GYF" evidence="1">
    <location>
        <begin position="7"/>
        <end position="53"/>
    </location>
</feature>
<comment type="caution">
    <text evidence="2">The sequence shown here is derived from an EMBL/GenBank/DDBJ whole genome shotgun (WGS) entry which is preliminary data.</text>
</comment>
<dbReference type="Pfam" id="PF14237">
    <property type="entry name" value="GYF_2"/>
    <property type="match status" value="1"/>
</dbReference>
<proteinExistence type="predicted"/>
<dbReference type="InterPro" id="IPR025640">
    <property type="entry name" value="GYF_2"/>
</dbReference>
<dbReference type="RefSeq" id="WP_117895500.1">
    <property type="nucleotide sequence ID" value="NZ_CABJCV010000016.1"/>
</dbReference>
<dbReference type="GeneID" id="83016210"/>
<organism evidence="2 3">
    <name type="scientific">Holdemania filiformis</name>
    <dbReference type="NCBI Taxonomy" id="61171"/>
    <lineage>
        <taxon>Bacteria</taxon>
        <taxon>Bacillati</taxon>
        <taxon>Bacillota</taxon>
        <taxon>Erysipelotrichia</taxon>
        <taxon>Erysipelotrichales</taxon>
        <taxon>Erysipelotrichaceae</taxon>
        <taxon>Holdemania</taxon>
    </lineage>
</organism>
<reference evidence="2 3" key="1">
    <citation type="submission" date="2018-08" db="EMBL/GenBank/DDBJ databases">
        <title>A genome reference for cultivated species of the human gut microbiota.</title>
        <authorList>
            <person name="Zou Y."/>
            <person name="Xue W."/>
            <person name="Luo G."/>
        </authorList>
    </citation>
    <scope>NUCLEOTIDE SEQUENCE [LARGE SCALE GENOMIC DNA]</scope>
    <source>
        <strain evidence="2 3">AF24-29</strain>
    </source>
</reference>
<dbReference type="Proteomes" id="UP000284178">
    <property type="component" value="Unassembled WGS sequence"/>
</dbReference>
<keyword evidence="3" id="KW-1185">Reference proteome</keyword>
<name>A0A412FVA0_9FIRM</name>
<protein>
    <submittedName>
        <fullName evidence="2">DUF4339 domain-containing protein</fullName>
    </submittedName>
</protein>
<evidence type="ECO:0000313" key="3">
    <source>
        <dbReference type="Proteomes" id="UP000284178"/>
    </source>
</evidence>